<dbReference type="HOGENOM" id="CLU_2536807_0_0_11"/>
<keyword evidence="2" id="KW-1185">Reference proteome</keyword>
<sequence>MPIAVTEGRGAALVFRSRFIASSFHARASTSGRARFGAALDEVAAADAWYSVSTCGYDAREQGNACAAAHLGGSAERRDRTWR</sequence>
<evidence type="ECO:0000313" key="2">
    <source>
        <dbReference type="Proteomes" id="UP000003560"/>
    </source>
</evidence>
<evidence type="ECO:0000313" key="1">
    <source>
        <dbReference type="EMBL" id="EEA91580.1"/>
    </source>
</evidence>
<comment type="caution">
    <text evidence="1">The sequence shown here is derived from an EMBL/GenBank/DDBJ whole genome shotgun (WGS) entry which is preliminary data.</text>
</comment>
<name>B6G7V4_9ACTN</name>
<dbReference type="Proteomes" id="UP000003560">
    <property type="component" value="Unassembled WGS sequence"/>
</dbReference>
<protein>
    <submittedName>
        <fullName evidence="1">Uncharacterized protein</fullName>
    </submittedName>
</protein>
<organism evidence="1 2">
    <name type="scientific">Collinsella stercoris DSM 13279</name>
    <dbReference type="NCBI Taxonomy" id="445975"/>
    <lineage>
        <taxon>Bacteria</taxon>
        <taxon>Bacillati</taxon>
        <taxon>Actinomycetota</taxon>
        <taxon>Coriobacteriia</taxon>
        <taxon>Coriobacteriales</taxon>
        <taxon>Coriobacteriaceae</taxon>
        <taxon>Collinsella</taxon>
    </lineage>
</organism>
<dbReference type="STRING" id="445975.COLSTE_00135"/>
<proteinExistence type="predicted"/>
<gene>
    <name evidence="1" type="ORF">COLSTE_00135</name>
</gene>
<dbReference type="AlphaFoldDB" id="B6G7V4"/>
<dbReference type="EMBL" id="ABXJ01000012">
    <property type="protein sequence ID" value="EEA91580.1"/>
    <property type="molecule type" value="Genomic_DNA"/>
</dbReference>
<reference evidence="1 2" key="1">
    <citation type="submission" date="2008-10" db="EMBL/GenBank/DDBJ databases">
        <title>Draft genome sequence of Collinsella stercoris (DSM 13279).</title>
        <authorList>
            <person name="Sudarsanam P."/>
            <person name="Ley R."/>
            <person name="Guruge J."/>
            <person name="Turnbaugh P.J."/>
            <person name="Mahowald M."/>
            <person name="Liep D."/>
            <person name="Gordon J."/>
        </authorList>
    </citation>
    <scope>NUCLEOTIDE SEQUENCE [LARGE SCALE GENOMIC DNA]</scope>
    <source>
        <strain evidence="1 2">DSM 13279</strain>
    </source>
</reference>
<accession>B6G7V4</accession>
<reference evidence="1 2" key="2">
    <citation type="submission" date="2008-10" db="EMBL/GenBank/DDBJ databases">
        <authorList>
            <person name="Fulton L."/>
            <person name="Clifton S."/>
            <person name="Fulton B."/>
            <person name="Xu J."/>
            <person name="Minx P."/>
            <person name="Pepin K.H."/>
            <person name="Johnson M."/>
            <person name="Thiruvilangam P."/>
            <person name="Bhonagiri V."/>
            <person name="Nash W.E."/>
            <person name="Mardis E.R."/>
            <person name="Wilson R.K."/>
        </authorList>
    </citation>
    <scope>NUCLEOTIDE SEQUENCE [LARGE SCALE GENOMIC DNA]</scope>
    <source>
        <strain evidence="1 2">DSM 13279</strain>
    </source>
</reference>